<evidence type="ECO:0000259" key="3">
    <source>
        <dbReference type="Pfam" id="PF03721"/>
    </source>
</evidence>
<proteinExistence type="predicted"/>
<dbReference type="Gene3D" id="3.40.50.720">
    <property type="entry name" value="NAD(P)-binding Rossmann-like Domain"/>
    <property type="match status" value="2"/>
</dbReference>
<gene>
    <name evidence="4" type="ORF">BECKLPF1236A_GA0070988_101833</name>
    <name evidence="5" type="ORF">BECKLPF1236C_GA0070990_101763</name>
</gene>
<name>A0A450XTU3_9GAMM</name>
<dbReference type="EMBL" id="CAADFM010000183">
    <property type="protein sequence ID" value="VFK17899.1"/>
    <property type="molecule type" value="Genomic_DNA"/>
</dbReference>
<feature type="domain" description="NAD-dependent epimerase/dehydratase" evidence="2">
    <location>
        <begin position="7"/>
        <end position="241"/>
    </location>
</feature>
<dbReference type="GO" id="GO:0016616">
    <property type="term" value="F:oxidoreductase activity, acting on the CH-OH group of donors, NAD or NADP as acceptor"/>
    <property type="evidence" value="ECO:0007669"/>
    <property type="project" value="InterPro"/>
</dbReference>
<dbReference type="AlphaFoldDB" id="A0A450XTU3"/>
<accession>A0A450XTU3</accession>
<dbReference type="PRINTS" id="PR01713">
    <property type="entry name" value="NUCEPIMERASE"/>
</dbReference>
<reference evidence="5" key="1">
    <citation type="submission" date="2019-02" db="EMBL/GenBank/DDBJ databases">
        <authorList>
            <person name="Gruber-Vodicka R. H."/>
            <person name="Seah K. B. B."/>
        </authorList>
    </citation>
    <scope>NUCLEOTIDE SEQUENCE</scope>
    <source>
        <strain evidence="4">BECK_S312</strain>
        <strain evidence="5">BECK_S426</strain>
    </source>
</reference>
<dbReference type="GO" id="GO:0051287">
    <property type="term" value="F:NAD binding"/>
    <property type="evidence" value="ECO:0007669"/>
    <property type="project" value="InterPro"/>
</dbReference>
<dbReference type="InterPro" id="IPR001509">
    <property type="entry name" value="Epimerase_deHydtase"/>
</dbReference>
<sequence length="405" mass="45265">MIESGKILVTGAAGFIGGALSKRLLDEGNPVIGVDNLNDYYDPSLKEARLGQLTGYGNFRFARLDIARHDEISQLFAHEKPTHVVNLAAQAGVRYSLENPHAYIDANVVGFLNILEGCRHWNVAHLVYASSSAVYGANTCLPFSTRHPVDHPISLYAATKKSNELMAHCYSHLYGLPTTGLRFFTVYGPWGRPDMAFFSFTRNILAGKPIDVFNFGKHRRDFTYIDDIVEGIVRVLATPAAPNDAWSGTSPDPATSRAPYRLYNIGNNHPINLEEYISVLEKALGKKAIKNPLPLQKGDMPDTVANIDDLARDFSYCPSTSVETGIRRFVEWYREYYGKDIRLNIAVPGIGYADPVSGACFAELGNRVTRRETDEHKIDNLNRNKIPIYEPELENLLLRFKAKLR</sequence>
<evidence type="ECO:0000313" key="5">
    <source>
        <dbReference type="EMBL" id="VFK32682.1"/>
    </source>
</evidence>
<keyword evidence="1" id="KW-0520">NAD</keyword>
<evidence type="ECO:0000256" key="1">
    <source>
        <dbReference type="ARBA" id="ARBA00023027"/>
    </source>
</evidence>
<organism evidence="5">
    <name type="scientific">Candidatus Kentrum sp. LPFa</name>
    <dbReference type="NCBI Taxonomy" id="2126335"/>
    <lineage>
        <taxon>Bacteria</taxon>
        <taxon>Pseudomonadati</taxon>
        <taxon>Pseudomonadota</taxon>
        <taxon>Gammaproteobacteria</taxon>
        <taxon>Candidatus Kentrum</taxon>
    </lineage>
</organism>
<dbReference type="EMBL" id="CAADFP010000176">
    <property type="protein sequence ID" value="VFK32682.1"/>
    <property type="molecule type" value="Genomic_DNA"/>
</dbReference>
<evidence type="ECO:0000313" key="4">
    <source>
        <dbReference type="EMBL" id="VFK17899.1"/>
    </source>
</evidence>
<dbReference type="InterPro" id="IPR036291">
    <property type="entry name" value="NAD(P)-bd_dom_sf"/>
</dbReference>
<dbReference type="InterPro" id="IPR001732">
    <property type="entry name" value="UDP-Glc/GDP-Man_DH_N"/>
</dbReference>
<dbReference type="Pfam" id="PF01370">
    <property type="entry name" value="Epimerase"/>
    <property type="match status" value="1"/>
</dbReference>
<feature type="domain" description="UDP-glucose/GDP-mannose dehydrogenase N-terminal" evidence="3">
    <location>
        <begin position="344"/>
        <end position="399"/>
    </location>
</feature>
<dbReference type="PANTHER" id="PTHR43574">
    <property type="entry name" value="EPIMERASE-RELATED"/>
    <property type="match status" value="1"/>
</dbReference>
<evidence type="ECO:0000259" key="2">
    <source>
        <dbReference type="Pfam" id="PF01370"/>
    </source>
</evidence>
<dbReference type="Pfam" id="PF03721">
    <property type="entry name" value="UDPG_MGDP_dh_N"/>
    <property type="match status" value="1"/>
</dbReference>
<dbReference type="SUPFAM" id="SSF51735">
    <property type="entry name" value="NAD(P)-binding Rossmann-fold domains"/>
    <property type="match status" value="2"/>
</dbReference>
<protein>
    <submittedName>
        <fullName evidence="5">UDP-glucuronate 4-epimerase</fullName>
    </submittedName>
</protein>
<dbReference type="CDD" id="cd05253">
    <property type="entry name" value="UDP_GE_SDE_e"/>
    <property type="match status" value="1"/>
</dbReference>